<feature type="compositionally biased region" description="Polar residues" evidence="1">
    <location>
        <begin position="159"/>
        <end position="182"/>
    </location>
</feature>
<dbReference type="Proteomes" id="UP000323917">
    <property type="component" value="Chromosome"/>
</dbReference>
<feature type="region of interest" description="Disordered" evidence="1">
    <location>
        <begin position="147"/>
        <end position="190"/>
    </location>
</feature>
<dbReference type="AlphaFoldDB" id="A0A5B9QIW1"/>
<evidence type="ECO:0000313" key="2">
    <source>
        <dbReference type="EMBL" id="QEG34043.1"/>
    </source>
</evidence>
<name>A0A5B9QIW1_9BACT</name>
<dbReference type="OrthoDB" id="292759at2"/>
<protein>
    <recommendedName>
        <fullName evidence="4">DUF4878 domain-containing protein</fullName>
    </recommendedName>
</protein>
<dbReference type="PROSITE" id="PS51257">
    <property type="entry name" value="PROKAR_LIPOPROTEIN"/>
    <property type="match status" value="1"/>
</dbReference>
<proteinExistence type="predicted"/>
<evidence type="ECO:0000256" key="1">
    <source>
        <dbReference type="SAM" id="MobiDB-lite"/>
    </source>
</evidence>
<dbReference type="KEGG" id="bgok:Pr1d_13150"/>
<keyword evidence="3" id="KW-1185">Reference proteome</keyword>
<sequence length="190" mass="20175">MRCYPVQILALSLIAITAGCGSQNSSSSSAGDGVPSDPVAQVVHQFLSAVRAGETETASERLTPLALKRTSELELNFSPPGSDTATFRVGAVEMIDADKAVVESTWKDLDADGQPQEEKITWALKLNGGQWRISGMAAELGEDQPPIVMDFENPGQFAMPSSVSATEQNSPSTPRQASQPSQDPFRAGPR</sequence>
<evidence type="ECO:0008006" key="4">
    <source>
        <dbReference type="Google" id="ProtNLM"/>
    </source>
</evidence>
<accession>A0A5B9QIW1</accession>
<dbReference type="EMBL" id="CP042913">
    <property type="protein sequence ID" value="QEG34043.1"/>
    <property type="molecule type" value="Genomic_DNA"/>
</dbReference>
<evidence type="ECO:0000313" key="3">
    <source>
        <dbReference type="Proteomes" id="UP000323917"/>
    </source>
</evidence>
<gene>
    <name evidence="2" type="ORF">Pr1d_13150</name>
</gene>
<reference evidence="2 3" key="1">
    <citation type="submission" date="2019-08" db="EMBL/GenBank/DDBJ databases">
        <title>Deep-cultivation of Planctomycetes and their phenomic and genomic characterization uncovers novel biology.</title>
        <authorList>
            <person name="Wiegand S."/>
            <person name="Jogler M."/>
            <person name="Boedeker C."/>
            <person name="Pinto D."/>
            <person name="Vollmers J."/>
            <person name="Rivas-Marin E."/>
            <person name="Kohn T."/>
            <person name="Peeters S.H."/>
            <person name="Heuer A."/>
            <person name="Rast P."/>
            <person name="Oberbeckmann S."/>
            <person name="Bunk B."/>
            <person name="Jeske O."/>
            <person name="Meyerdierks A."/>
            <person name="Storesund J.E."/>
            <person name="Kallscheuer N."/>
            <person name="Luecker S."/>
            <person name="Lage O.M."/>
            <person name="Pohl T."/>
            <person name="Merkel B.J."/>
            <person name="Hornburger P."/>
            <person name="Mueller R.-W."/>
            <person name="Bruemmer F."/>
            <person name="Labrenz M."/>
            <person name="Spormann A.M."/>
            <person name="Op den Camp H."/>
            <person name="Overmann J."/>
            <person name="Amann R."/>
            <person name="Jetten M.S.M."/>
            <person name="Mascher T."/>
            <person name="Medema M.H."/>
            <person name="Devos D.P."/>
            <person name="Kaster A.-K."/>
            <person name="Ovreas L."/>
            <person name="Rohde M."/>
            <person name="Galperin M.Y."/>
            <person name="Jogler C."/>
        </authorList>
    </citation>
    <scope>NUCLEOTIDE SEQUENCE [LARGE SCALE GENOMIC DNA]</scope>
    <source>
        <strain evidence="2 3">Pr1d</strain>
    </source>
</reference>
<organism evidence="2 3">
    <name type="scientific">Bythopirellula goksoeyrii</name>
    <dbReference type="NCBI Taxonomy" id="1400387"/>
    <lineage>
        <taxon>Bacteria</taxon>
        <taxon>Pseudomonadati</taxon>
        <taxon>Planctomycetota</taxon>
        <taxon>Planctomycetia</taxon>
        <taxon>Pirellulales</taxon>
        <taxon>Lacipirellulaceae</taxon>
        <taxon>Bythopirellula</taxon>
    </lineage>
</organism>